<comment type="caution">
    <text evidence="1">The sequence shown here is derived from an EMBL/GenBank/DDBJ whole genome shotgun (WGS) entry which is preliminary data.</text>
</comment>
<dbReference type="EMBL" id="RCHU01000001">
    <property type="protein sequence ID" value="TKS18431.1"/>
    <property type="molecule type" value="Genomic_DNA"/>
</dbReference>
<accession>A0A4U5R502</accession>
<organism evidence="1">
    <name type="scientific">Populus alba</name>
    <name type="common">White poplar</name>
    <dbReference type="NCBI Taxonomy" id="43335"/>
    <lineage>
        <taxon>Eukaryota</taxon>
        <taxon>Viridiplantae</taxon>
        <taxon>Streptophyta</taxon>
        <taxon>Embryophyta</taxon>
        <taxon>Tracheophyta</taxon>
        <taxon>Spermatophyta</taxon>
        <taxon>Magnoliopsida</taxon>
        <taxon>eudicotyledons</taxon>
        <taxon>Gunneridae</taxon>
        <taxon>Pentapetalae</taxon>
        <taxon>rosids</taxon>
        <taxon>fabids</taxon>
        <taxon>Malpighiales</taxon>
        <taxon>Salicaceae</taxon>
        <taxon>Saliceae</taxon>
        <taxon>Populus</taxon>
    </lineage>
</organism>
<gene>
    <name evidence="1" type="ORF">D5086_0000001000</name>
</gene>
<proteinExistence type="predicted"/>
<dbReference type="AlphaFoldDB" id="A0A4U5R502"/>
<sequence length="248" mass="28123">MLVFSHKERLVLFVVSWFDELVDDLRVLVSQQGTMEGPSREEKVHGKWLNGYYVDDLLYQGINGEQVVSPSTGIALKCSSSSRARSTAEIENDGNRKEIYVYNQFARAKKRAIRTFEKEDLGGGPEYTFHFVVMCNMDDLDLCSLITSQLPRSLFSICKKLVVLELSKNIVLDVPGFVWIKGPSSKFKIPIQSLSQKEIKDIEVNGQFFNVLAFFFLKLPYFTQSPPCPPSSSHLAFCKAMSKVLVWS</sequence>
<reference evidence="1" key="1">
    <citation type="submission" date="2018-10" db="EMBL/GenBank/DDBJ databases">
        <title>Population genomic analysis revealed the cold adaptation of white poplar.</title>
        <authorList>
            <person name="Liu Y.-J."/>
        </authorList>
    </citation>
    <scope>NUCLEOTIDE SEQUENCE [LARGE SCALE GENOMIC DNA]</scope>
    <source>
        <strain evidence="1">PAL-ZL1</strain>
    </source>
</reference>
<protein>
    <submittedName>
        <fullName evidence="1">Uncharacterized protein</fullName>
    </submittedName>
</protein>
<name>A0A4U5R502_POPAL</name>
<evidence type="ECO:0000313" key="1">
    <source>
        <dbReference type="EMBL" id="TKS18431.1"/>
    </source>
</evidence>